<comment type="caution">
    <text evidence="3">The sequence shown here is derived from an EMBL/GenBank/DDBJ whole genome shotgun (WGS) entry which is preliminary data.</text>
</comment>
<feature type="compositionally biased region" description="Acidic residues" evidence="1">
    <location>
        <begin position="15"/>
        <end position="30"/>
    </location>
</feature>
<name>A0ABV8E173_9NOCA</name>
<feature type="region of interest" description="Disordered" evidence="1">
    <location>
        <begin position="1"/>
        <end position="31"/>
    </location>
</feature>
<protein>
    <submittedName>
        <fullName evidence="3">DUF262 domain-containing protein</fullName>
    </submittedName>
</protein>
<reference evidence="4" key="1">
    <citation type="journal article" date="2019" name="Int. J. Syst. Evol. Microbiol.">
        <title>The Global Catalogue of Microorganisms (GCM) 10K type strain sequencing project: providing services to taxonomists for standard genome sequencing and annotation.</title>
        <authorList>
            <consortium name="The Broad Institute Genomics Platform"/>
            <consortium name="The Broad Institute Genome Sequencing Center for Infectious Disease"/>
            <person name="Wu L."/>
            <person name="Ma J."/>
        </authorList>
    </citation>
    <scope>NUCLEOTIDE SEQUENCE [LARGE SCALE GENOMIC DNA]</scope>
    <source>
        <strain evidence="4">CGMCC 4.7330</strain>
    </source>
</reference>
<evidence type="ECO:0000259" key="2">
    <source>
        <dbReference type="Pfam" id="PF03235"/>
    </source>
</evidence>
<dbReference type="Pfam" id="PF03235">
    <property type="entry name" value="GmrSD_N"/>
    <property type="match status" value="1"/>
</dbReference>
<organism evidence="3 4">
    <name type="scientific">Nocardia jiangsuensis</name>
    <dbReference type="NCBI Taxonomy" id="1691563"/>
    <lineage>
        <taxon>Bacteria</taxon>
        <taxon>Bacillati</taxon>
        <taxon>Actinomycetota</taxon>
        <taxon>Actinomycetes</taxon>
        <taxon>Mycobacteriales</taxon>
        <taxon>Nocardiaceae</taxon>
        <taxon>Nocardia</taxon>
    </lineage>
</organism>
<proteinExistence type="predicted"/>
<dbReference type="EMBL" id="JBHSAX010000033">
    <property type="protein sequence ID" value="MFC3966177.1"/>
    <property type="molecule type" value="Genomic_DNA"/>
</dbReference>
<dbReference type="InterPro" id="IPR004919">
    <property type="entry name" value="GmrSD_N"/>
</dbReference>
<sequence length="412" mass="47642">MDDFESDDDMKANELDDEVPDEVSEEDNGDDSLTAADVQDVLLYTLDWSVESLLDRIGRTFDINPAFQRRDAWTSERKSKYIESLMLGLPIPQVVLAEDKNSKRFIVLDGKQRLITMKQFGAPDEQYQSFRLRRLKFLPQLIGKTFQQIENSADNAEWAENFLSQPVRTIVVRNWGNTKVLYEVFIRLNQGSLALSPQELRQALYPGSFSTFINTRSGSSKAIQRARRIKREDFRMRDAEMLLRGVAFQDSLESYGGDLRDFLDKMCERGNKEWATRQSEFESLADSLEKSIERAEKIFGQGETYFRYQAEREPFGYVRRFNIAVFDLMTMVLASPEVTDEFVESKWNELRTEFQMLCVNDPEFEDAIKSTTKTERATALRIIRFGEAVQRHLGGELEAVRRARALLARAEA</sequence>
<accession>A0ABV8E173</accession>
<evidence type="ECO:0000313" key="4">
    <source>
        <dbReference type="Proteomes" id="UP001595696"/>
    </source>
</evidence>
<feature type="domain" description="GmrSD restriction endonucleases N-terminal" evidence="2">
    <location>
        <begin position="51"/>
        <end position="205"/>
    </location>
</feature>
<evidence type="ECO:0000256" key="1">
    <source>
        <dbReference type="SAM" id="MobiDB-lite"/>
    </source>
</evidence>
<dbReference type="RefSeq" id="WP_378616667.1">
    <property type="nucleotide sequence ID" value="NZ_JBHSAX010000033.1"/>
</dbReference>
<gene>
    <name evidence="3" type="ORF">ACFO0B_29675</name>
</gene>
<dbReference type="PANTHER" id="PTHR39639">
    <property type="entry name" value="CHROMOSOME 16, WHOLE GENOME SHOTGUN SEQUENCE"/>
    <property type="match status" value="1"/>
</dbReference>
<evidence type="ECO:0000313" key="3">
    <source>
        <dbReference type="EMBL" id="MFC3966177.1"/>
    </source>
</evidence>
<dbReference type="PANTHER" id="PTHR39639:SF1">
    <property type="entry name" value="DUF262 DOMAIN-CONTAINING PROTEIN"/>
    <property type="match status" value="1"/>
</dbReference>
<keyword evidence="4" id="KW-1185">Reference proteome</keyword>
<dbReference type="Proteomes" id="UP001595696">
    <property type="component" value="Unassembled WGS sequence"/>
</dbReference>